<dbReference type="PIRSF" id="PIRSF035875">
    <property type="entry name" value="RNase_BN"/>
    <property type="match status" value="1"/>
</dbReference>
<feature type="transmembrane region" description="Helical" evidence="6">
    <location>
        <begin position="240"/>
        <end position="264"/>
    </location>
</feature>
<evidence type="ECO:0000313" key="7">
    <source>
        <dbReference type="EMBL" id="MBC8628403.1"/>
    </source>
</evidence>
<evidence type="ECO:0000256" key="5">
    <source>
        <dbReference type="ARBA" id="ARBA00023136"/>
    </source>
</evidence>
<name>A0ABR7PAG6_9FIRM</name>
<dbReference type="RefSeq" id="WP_022303393.1">
    <property type="nucleotide sequence ID" value="NZ_JACRTP010000002.1"/>
</dbReference>
<reference evidence="7 8" key="1">
    <citation type="submission" date="2020-08" db="EMBL/GenBank/DDBJ databases">
        <title>Genome public.</title>
        <authorList>
            <person name="Liu C."/>
            <person name="Sun Q."/>
        </authorList>
    </citation>
    <scope>NUCLEOTIDE SEQUENCE [LARGE SCALE GENOMIC DNA]</scope>
    <source>
        <strain evidence="7 8">3_YM_SP_D4_24.mj</strain>
    </source>
</reference>
<feature type="transmembrane region" description="Helical" evidence="6">
    <location>
        <begin position="132"/>
        <end position="152"/>
    </location>
</feature>
<keyword evidence="8" id="KW-1185">Reference proteome</keyword>
<comment type="subcellular location">
    <subcellularLocation>
        <location evidence="1">Cell membrane</location>
        <topology evidence="1">Multi-pass membrane protein</topology>
    </subcellularLocation>
</comment>
<evidence type="ECO:0000313" key="8">
    <source>
        <dbReference type="Proteomes" id="UP000661649"/>
    </source>
</evidence>
<comment type="caution">
    <text evidence="7">The sequence shown here is derived from an EMBL/GenBank/DDBJ whole genome shotgun (WGS) entry which is preliminary data.</text>
</comment>
<dbReference type="EMBL" id="JACRTP010000002">
    <property type="protein sequence ID" value="MBC8628403.1"/>
    <property type="molecule type" value="Genomic_DNA"/>
</dbReference>
<dbReference type="InterPro" id="IPR017039">
    <property type="entry name" value="Virul_fac_BrkB"/>
</dbReference>
<keyword evidence="4 6" id="KW-1133">Transmembrane helix</keyword>
<dbReference type="PANTHER" id="PTHR30213:SF0">
    <property type="entry name" value="UPF0761 MEMBRANE PROTEIN YIHY"/>
    <property type="match status" value="1"/>
</dbReference>
<keyword evidence="2" id="KW-1003">Cell membrane</keyword>
<evidence type="ECO:0000256" key="1">
    <source>
        <dbReference type="ARBA" id="ARBA00004651"/>
    </source>
</evidence>
<evidence type="ECO:0000256" key="2">
    <source>
        <dbReference type="ARBA" id="ARBA00022475"/>
    </source>
</evidence>
<dbReference type="Proteomes" id="UP000661649">
    <property type="component" value="Unassembled WGS sequence"/>
</dbReference>
<evidence type="ECO:0000256" key="6">
    <source>
        <dbReference type="SAM" id="Phobius"/>
    </source>
</evidence>
<sequence>MRIIKKIIRDIWGFSRSISEKHVPAYAAQAAYFIILSFIPFILLLMTSIRYTQLNREEVVGAIMQVIPDNLHEFIQGIVDEVYNKSVSIVPVSAVMAIWSSGKGVQALTNGFNCIYSVYETRNYILTRIRSAAYTLLFVIGIILTLTLQVFGNTLQRELRRHFPFLNKLVSMIISMRLVITLATLCGVFLILYKFVPNRKATFRSQFPGAVFSSVCWVAFSMGFSLYFEFFNKTSNMYGSMTTIILILLWMYICMNIVMIGASINHYFEERFRWMHQVATDTIKREYQQFVQHAEEFAGEKRQEWTGDEKKSKKEKK</sequence>
<organism evidence="7 8">
    <name type="scientific">Blautia stercoris</name>
    <dbReference type="NCBI Taxonomy" id="871664"/>
    <lineage>
        <taxon>Bacteria</taxon>
        <taxon>Bacillati</taxon>
        <taxon>Bacillota</taxon>
        <taxon>Clostridia</taxon>
        <taxon>Lachnospirales</taxon>
        <taxon>Lachnospiraceae</taxon>
        <taxon>Blautia</taxon>
    </lineage>
</organism>
<dbReference type="PANTHER" id="PTHR30213">
    <property type="entry name" value="INNER MEMBRANE PROTEIN YHJD"/>
    <property type="match status" value="1"/>
</dbReference>
<proteinExistence type="predicted"/>
<keyword evidence="3 6" id="KW-0812">Transmembrane</keyword>
<protein>
    <submittedName>
        <fullName evidence="7">YihY/virulence factor BrkB family protein</fullName>
    </submittedName>
</protein>
<dbReference type="NCBIfam" id="TIGR00765">
    <property type="entry name" value="yihY_not_rbn"/>
    <property type="match status" value="1"/>
</dbReference>
<keyword evidence="5 6" id="KW-0472">Membrane</keyword>
<feature type="transmembrane region" description="Helical" evidence="6">
    <location>
        <begin position="207"/>
        <end position="228"/>
    </location>
</feature>
<gene>
    <name evidence="7" type="ORF">H8712_07185</name>
</gene>
<accession>A0ABR7PAG6</accession>
<evidence type="ECO:0000256" key="3">
    <source>
        <dbReference type="ARBA" id="ARBA00022692"/>
    </source>
</evidence>
<dbReference type="Pfam" id="PF03631">
    <property type="entry name" value="Virul_fac_BrkB"/>
    <property type="match status" value="1"/>
</dbReference>
<feature type="transmembrane region" description="Helical" evidence="6">
    <location>
        <begin position="26"/>
        <end position="46"/>
    </location>
</feature>
<feature type="transmembrane region" description="Helical" evidence="6">
    <location>
        <begin position="172"/>
        <end position="195"/>
    </location>
</feature>
<evidence type="ECO:0000256" key="4">
    <source>
        <dbReference type="ARBA" id="ARBA00022989"/>
    </source>
</evidence>